<protein>
    <recommendedName>
        <fullName evidence="7">Ribosomal RNA-processing protein 7</fullName>
    </recommendedName>
</protein>
<organism evidence="5 6">
    <name type="scientific">Dispira parvispora</name>
    <dbReference type="NCBI Taxonomy" id="1520584"/>
    <lineage>
        <taxon>Eukaryota</taxon>
        <taxon>Fungi</taxon>
        <taxon>Fungi incertae sedis</taxon>
        <taxon>Zoopagomycota</taxon>
        <taxon>Kickxellomycotina</taxon>
        <taxon>Dimargaritomycetes</taxon>
        <taxon>Dimargaritales</taxon>
        <taxon>Dimargaritaceae</taxon>
        <taxon>Dispira</taxon>
    </lineage>
</organism>
<dbReference type="Pfam" id="PF12923">
    <property type="entry name" value="RRP7"/>
    <property type="match status" value="1"/>
</dbReference>
<dbReference type="GO" id="GO:0006364">
    <property type="term" value="P:rRNA processing"/>
    <property type="evidence" value="ECO:0007669"/>
    <property type="project" value="TreeGrafter"/>
</dbReference>
<dbReference type="EMBL" id="JANBPY010000038">
    <property type="protein sequence ID" value="KAJ1969614.1"/>
    <property type="molecule type" value="Genomic_DNA"/>
</dbReference>
<dbReference type="PANTHER" id="PTHR13191">
    <property type="entry name" value="RIBOSOMAL RNA PROCESSING PROTEIN 7-RELATED"/>
    <property type="match status" value="1"/>
</dbReference>
<comment type="similarity">
    <text evidence="1">Belongs to the RRP7 family.</text>
</comment>
<keyword evidence="2" id="KW-0175">Coiled coil</keyword>
<evidence type="ECO:0000313" key="6">
    <source>
        <dbReference type="Proteomes" id="UP001150925"/>
    </source>
</evidence>
<dbReference type="InterPro" id="IPR040446">
    <property type="entry name" value="RRP7"/>
</dbReference>
<proteinExistence type="inferred from homology"/>
<comment type="caution">
    <text evidence="5">The sequence shown here is derived from an EMBL/GenBank/DDBJ whole genome shotgun (WGS) entry which is preliminary data.</text>
</comment>
<feature type="domain" description="Rrp7 RRM-like N-terminal" evidence="4">
    <location>
        <begin position="12"/>
        <end position="85"/>
    </location>
</feature>
<dbReference type="PANTHER" id="PTHR13191:SF0">
    <property type="entry name" value="RIBOSOMAL RNA-PROCESSING PROTEIN 7 HOMOLOG A-RELATED"/>
    <property type="match status" value="1"/>
</dbReference>
<name>A0A9W8AUA8_9FUNG</name>
<evidence type="ECO:0000256" key="1">
    <source>
        <dbReference type="ARBA" id="ARBA00006110"/>
    </source>
</evidence>
<dbReference type="GO" id="GO:0003676">
    <property type="term" value="F:nucleic acid binding"/>
    <property type="evidence" value="ECO:0007669"/>
    <property type="project" value="InterPro"/>
</dbReference>
<dbReference type="InterPro" id="IPR040447">
    <property type="entry name" value="RRM_Rrp7"/>
</dbReference>
<dbReference type="Gene3D" id="3.30.70.330">
    <property type="match status" value="1"/>
</dbReference>
<evidence type="ECO:0008006" key="7">
    <source>
        <dbReference type="Google" id="ProtNLM"/>
    </source>
</evidence>
<feature type="domain" description="Ribosomal RNA-processing protein 7 C-terminal" evidence="3">
    <location>
        <begin position="225"/>
        <end position="346"/>
    </location>
</feature>
<evidence type="ECO:0000256" key="2">
    <source>
        <dbReference type="SAM" id="Coils"/>
    </source>
</evidence>
<gene>
    <name evidence="5" type="ORF">IWQ62_000504</name>
</gene>
<evidence type="ECO:0000259" key="4">
    <source>
        <dbReference type="Pfam" id="PF17799"/>
    </source>
</evidence>
<dbReference type="CDD" id="cd12951">
    <property type="entry name" value="RRP7_Rrp7A"/>
    <property type="match status" value="1"/>
</dbReference>
<dbReference type="InterPro" id="IPR024326">
    <property type="entry name" value="RRP7_C"/>
</dbReference>
<dbReference type="Gene3D" id="6.10.250.1770">
    <property type="match status" value="1"/>
</dbReference>
<dbReference type="OrthoDB" id="5390at2759"/>
<sequence>MEQTIPHTVGPFSVWPVVMPMSRGQTKPVVHYLYYRQHHDRAKSKSESVFRITSAVDLPEDRTLFLVNLPVDVTETVIRRFLLTCGKVTNVYFHTALDHNPLQKVHPALLQPDATNPLLKQVLVKRNDDDSPKYWLVDTRSTLSHPLRSPFYLSGTYAHVVFSTAQELQNALALGTQAVTQPGRSHWPKDDIKSSQTHSNTLEDIEHSALPLRGLDRYLAAYAHARPLPDVLQKDADEFMDKFYDIEKQRRQALAELRSAPDEDGFVTVTRRKGRSTVSVAGNISAPVVGFSDAQTLKPKNHQVLDFYSFQTRQAKRNQLIELRQKFEKDKERIAELKVARRFRPY</sequence>
<dbReference type="Pfam" id="PF17799">
    <property type="entry name" value="RRM_Rrp7"/>
    <property type="match status" value="1"/>
</dbReference>
<dbReference type="GO" id="GO:0034456">
    <property type="term" value="C:UTP-C complex"/>
    <property type="evidence" value="ECO:0007669"/>
    <property type="project" value="TreeGrafter"/>
</dbReference>
<dbReference type="GO" id="GO:0032545">
    <property type="term" value="C:CURI complex"/>
    <property type="evidence" value="ECO:0007669"/>
    <property type="project" value="TreeGrafter"/>
</dbReference>
<reference evidence="5" key="1">
    <citation type="submission" date="2022-07" db="EMBL/GenBank/DDBJ databases">
        <title>Phylogenomic reconstructions and comparative analyses of Kickxellomycotina fungi.</title>
        <authorList>
            <person name="Reynolds N.K."/>
            <person name="Stajich J.E."/>
            <person name="Barry K."/>
            <person name="Grigoriev I.V."/>
            <person name="Crous P."/>
            <person name="Smith M.E."/>
        </authorList>
    </citation>
    <scope>NUCLEOTIDE SEQUENCE</scope>
    <source>
        <strain evidence="5">RSA 1196</strain>
    </source>
</reference>
<dbReference type="InterPro" id="IPR035979">
    <property type="entry name" value="RBD_domain_sf"/>
</dbReference>
<dbReference type="AlphaFoldDB" id="A0A9W8AUA8"/>
<evidence type="ECO:0000259" key="3">
    <source>
        <dbReference type="Pfam" id="PF12923"/>
    </source>
</evidence>
<dbReference type="InterPro" id="IPR012677">
    <property type="entry name" value="Nucleotide-bd_a/b_plait_sf"/>
</dbReference>
<accession>A0A9W8AUA8</accession>
<keyword evidence="6" id="KW-1185">Reference proteome</keyword>
<dbReference type="SUPFAM" id="SSF54928">
    <property type="entry name" value="RNA-binding domain, RBD"/>
    <property type="match status" value="1"/>
</dbReference>
<evidence type="ECO:0000313" key="5">
    <source>
        <dbReference type="EMBL" id="KAJ1969614.1"/>
    </source>
</evidence>
<dbReference type="GO" id="GO:0000028">
    <property type="term" value="P:ribosomal small subunit assembly"/>
    <property type="evidence" value="ECO:0007669"/>
    <property type="project" value="TreeGrafter"/>
</dbReference>
<dbReference type="Proteomes" id="UP001150925">
    <property type="component" value="Unassembled WGS sequence"/>
</dbReference>
<feature type="coiled-coil region" evidence="2">
    <location>
        <begin position="313"/>
        <end position="340"/>
    </location>
</feature>